<dbReference type="PROSITE" id="PS00171">
    <property type="entry name" value="TIM_1"/>
    <property type="match status" value="1"/>
</dbReference>
<dbReference type="GO" id="GO:0006096">
    <property type="term" value="P:glycolytic process"/>
    <property type="evidence" value="ECO:0007669"/>
    <property type="project" value="UniProtKB-UniRule"/>
</dbReference>
<name>A0A840F350_9SPHN</name>
<organism evidence="6 7">
    <name type="scientific">Sphingomonas jinjuensis</name>
    <dbReference type="NCBI Taxonomy" id="535907"/>
    <lineage>
        <taxon>Bacteria</taxon>
        <taxon>Pseudomonadati</taxon>
        <taxon>Pseudomonadota</taxon>
        <taxon>Alphaproteobacteria</taxon>
        <taxon>Sphingomonadales</taxon>
        <taxon>Sphingomonadaceae</taxon>
        <taxon>Sphingomonas</taxon>
    </lineage>
</organism>
<dbReference type="UniPathway" id="UPA00109">
    <property type="reaction ID" value="UER00189"/>
</dbReference>
<comment type="pathway">
    <text evidence="5">Carbohydrate degradation; glycolysis; D-glyceraldehyde 3-phosphate from glycerone phosphate: step 1/1.</text>
</comment>
<evidence type="ECO:0000256" key="2">
    <source>
        <dbReference type="ARBA" id="ARBA00004939"/>
    </source>
</evidence>
<reference evidence="6 7" key="1">
    <citation type="submission" date="2020-08" db="EMBL/GenBank/DDBJ databases">
        <title>Genomic Encyclopedia of Type Strains, Phase IV (KMG-IV): sequencing the most valuable type-strain genomes for metagenomic binning, comparative biology and taxonomic classification.</title>
        <authorList>
            <person name="Goeker M."/>
        </authorList>
    </citation>
    <scope>NUCLEOTIDE SEQUENCE [LARGE SCALE GENOMIC DNA]</scope>
    <source>
        <strain evidence="6 7">YC6723</strain>
    </source>
</reference>
<protein>
    <recommendedName>
        <fullName evidence="5">Triosephosphate isomerase</fullName>
        <ecNumber evidence="5">5.3.1.1</ecNumber>
    </recommendedName>
</protein>
<dbReference type="AlphaFoldDB" id="A0A840F350"/>
<dbReference type="CDD" id="cd00311">
    <property type="entry name" value="TIM"/>
    <property type="match status" value="1"/>
</dbReference>
<proteinExistence type="inferred from homology"/>
<comment type="catalytic activity">
    <reaction evidence="5">
        <text>D-glyceraldehyde 3-phosphate = dihydroxyacetone phosphate</text>
        <dbReference type="Rhea" id="RHEA:18585"/>
        <dbReference type="ChEBI" id="CHEBI:57642"/>
        <dbReference type="ChEBI" id="CHEBI:59776"/>
        <dbReference type="EC" id="5.3.1.1"/>
    </reaction>
</comment>
<comment type="similarity">
    <text evidence="3 5">Belongs to the triosephosphate isomerase family.</text>
</comment>
<evidence type="ECO:0000256" key="1">
    <source>
        <dbReference type="ARBA" id="ARBA00000148"/>
    </source>
</evidence>
<comment type="pathway">
    <text evidence="5">Carbohydrate biosynthesis; gluconeogenesis.</text>
</comment>
<evidence type="ECO:0000256" key="4">
    <source>
        <dbReference type="ARBA" id="ARBA00023235"/>
    </source>
</evidence>
<dbReference type="GO" id="GO:0046166">
    <property type="term" value="P:glyceraldehyde-3-phosphate biosynthetic process"/>
    <property type="evidence" value="ECO:0007669"/>
    <property type="project" value="TreeGrafter"/>
</dbReference>
<dbReference type="Pfam" id="PF00121">
    <property type="entry name" value="TIM"/>
    <property type="match status" value="1"/>
</dbReference>
<dbReference type="PROSITE" id="PS51440">
    <property type="entry name" value="TIM_2"/>
    <property type="match status" value="1"/>
</dbReference>
<comment type="pathway">
    <text evidence="2">Carbohydrate metabolism; erythritol degradation.</text>
</comment>
<dbReference type="Gene3D" id="3.20.20.70">
    <property type="entry name" value="Aldolase class I"/>
    <property type="match status" value="1"/>
</dbReference>
<comment type="subunit">
    <text evidence="5">Homodimer.</text>
</comment>
<evidence type="ECO:0000313" key="7">
    <source>
        <dbReference type="Proteomes" id="UP000529795"/>
    </source>
</evidence>
<comment type="catalytic activity">
    <reaction evidence="1">
        <text>L-erythrulose 1-phosphate = D-erythrulose 4-phosphate</text>
        <dbReference type="Rhea" id="RHEA:49588"/>
        <dbReference type="ChEBI" id="CHEBI:58002"/>
        <dbReference type="ChEBI" id="CHEBI:90796"/>
        <dbReference type="EC" id="5.3.1.33"/>
    </reaction>
</comment>
<dbReference type="InterPro" id="IPR000652">
    <property type="entry name" value="Triosephosphate_isomerase"/>
</dbReference>
<dbReference type="GO" id="GO:0004807">
    <property type="term" value="F:triose-phosphate isomerase activity"/>
    <property type="evidence" value="ECO:0007669"/>
    <property type="project" value="UniProtKB-UniRule"/>
</dbReference>
<dbReference type="PANTHER" id="PTHR21139">
    <property type="entry name" value="TRIOSEPHOSPHATE ISOMERASE"/>
    <property type="match status" value="1"/>
</dbReference>
<comment type="subcellular location">
    <subcellularLocation>
        <location evidence="5">Cytoplasm</location>
    </subcellularLocation>
</comment>
<dbReference type="UniPathway" id="UPA01066"/>
<evidence type="ECO:0000313" key="6">
    <source>
        <dbReference type="EMBL" id="MBB4152239.1"/>
    </source>
</evidence>
<dbReference type="GO" id="GO:0019563">
    <property type="term" value="P:glycerol catabolic process"/>
    <property type="evidence" value="ECO:0007669"/>
    <property type="project" value="TreeGrafter"/>
</dbReference>
<dbReference type="InterPro" id="IPR013785">
    <property type="entry name" value="Aldolase_TIM"/>
</dbReference>
<evidence type="ECO:0000256" key="3">
    <source>
        <dbReference type="ARBA" id="ARBA00007422"/>
    </source>
</evidence>
<keyword evidence="4 5" id="KW-0413">Isomerase</keyword>
<dbReference type="InterPro" id="IPR020861">
    <property type="entry name" value="Triosephosphate_isomerase_AS"/>
</dbReference>
<dbReference type="InterPro" id="IPR035990">
    <property type="entry name" value="TIM_sf"/>
</dbReference>
<comment type="caution">
    <text evidence="6">The sequence shown here is derived from an EMBL/GenBank/DDBJ whole genome shotgun (WGS) entry which is preliminary data.</text>
</comment>
<dbReference type="GO" id="GO:0005829">
    <property type="term" value="C:cytosol"/>
    <property type="evidence" value="ECO:0007669"/>
    <property type="project" value="TreeGrafter"/>
</dbReference>
<dbReference type="EC" id="5.3.1.1" evidence="5"/>
<keyword evidence="5" id="KW-0324">Glycolysis</keyword>
<keyword evidence="5" id="KW-0963">Cytoplasm</keyword>
<dbReference type="SUPFAM" id="SSF51351">
    <property type="entry name" value="Triosephosphate isomerase (TIM)"/>
    <property type="match status" value="1"/>
</dbReference>
<dbReference type="EMBL" id="JACIEV010000001">
    <property type="protein sequence ID" value="MBB4152239.1"/>
    <property type="molecule type" value="Genomic_DNA"/>
</dbReference>
<sequence length="240" mass="23898">MLVIGNWKMHGDRQRLAEVVAIDRHVRRGCSARVALCVPATLIAAARGSVEAVVIGAQDCHQAVGGAFTGRLSASMLADAGAQMVVVGHSECRAAGDDDAAVGAKVTAAIGAGLEPVLCVGETSAERDEGLTAAVVVAQARAALPGRVVEGLALAYEPVWAIGSGRLPQEGDIAAVIAALRRCLVDLYGVEGSDVPILYGGSVSAANAAALLGIDGIGGLLVGSASLSADSFVPILAAAG</sequence>
<gene>
    <name evidence="6" type="ORF">GGQ80_000115</name>
</gene>
<accession>A0A840F350</accession>
<keyword evidence="5" id="KW-0312">Gluconeogenesis</keyword>
<dbReference type="GO" id="GO:0006094">
    <property type="term" value="P:gluconeogenesis"/>
    <property type="evidence" value="ECO:0007669"/>
    <property type="project" value="UniProtKB-UniPathway"/>
</dbReference>
<dbReference type="PANTHER" id="PTHR21139:SF42">
    <property type="entry name" value="TRIOSEPHOSPHATE ISOMERASE"/>
    <property type="match status" value="1"/>
</dbReference>
<dbReference type="NCBIfam" id="TIGR00419">
    <property type="entry name" value="tim"/>
    <property type="match status" value="1"/>
</dbReference>
<dbReference type="RefSeq" id="WP_183981757.1">
    <property type="nucleotide sequence ID" value="NZ_JACIEV010000001.1"/>
</dbReference>
<dbReference type="UniPathway" id="UPA00138"/>
<keyword evidence="7" id="KW-1185">Reference proteome</keyword>
<dbReference type="Proteomes" id="UP000529795">
    <property type="component" value="Unassembled WGS sequence"/>
</dbReference>
<evidence type="ECO:0000256" key="5">
    <source>
        <dbReference type="RuleBase" id="RU363013"/>
    </source>
</evidence>